<comment type="caution">
    <text evidence="1">The sequence shown here is derived from an EMBL/GenBank/DDBJ whole genome shotgun (WGS) entry which is preliminary data.</text>
</comment>
<dbReference type="EMBL" id="JASBWR010000026">
    <property type="protein sequence ID" value="KAJ9107007.1"/>
    <property type="molecule type" value="Genomic_DNA"/>
</dbReference>
<evidence type="ECO:0000313" key="1">
    <source>
        <dbReference type="EMBL" id="KAJ9107007.1"/>
    </source>
</evidence>
<name>A0ACC2W7E3_9TREE</name>
<sequence>MPPQGNLRNYKIHPALDPPRTMPDREPRPTGPSGPVTVTVPRLSVQETTWSNPIFHEFSNFYQSWSTTAPLSRVPPYPHSSPLDKGNMSGALLDPTLETQRQTPLAQVRLTDQYERLRRTIVDVTAGVPSALGISLPPEESCHTSPPSIQSPAGTSASRRSSNQDNRKTMQENLEKARVRLAYFSSLYTDTKGRNFSPASLATRVLQARLASLNKNDPIFAFATEIVQVNPHIYQLLLLMTLKELRNMQRIYNTAKAELGGWLPGARFPAFLEAEDERPYPLWKKQGDAEYFAGWMHPMISRFPLLQASPITGVRVYHDLIEAVFAGQTPWSGMQRVLKDWDFCVIRPADPSRQPPSVRVEATVAPRSTTKSPVGPAPSLVNPGRLRVTSHHGTPDLAIPAAAAVSQEGKGKGKVLRLADIQSSAQATSSPARRANAVDGPYGVDRDPRRPSVSVVARQVELSVPAQTGSRSVKGRQRSGSSKNTKKRRPKGELIVSPDNHSPEAGATGGCPPSTFQSLTHPSRRAPEPESKADVARREQGVAREKLDESSQVQDKGKNAQAKSVPLPVLSSLATGKSIKKQNIKVSLPRQLQLRSGKKGKKGDSVSRPPAAVSSRPLSSAGTSVEAAAATATATAAQPLTDLQAQKQAERLTTCSKESNTWNEAQLKHPVGLRVSCSNPELGELDIVGPGFKDCFPHLQLCDYDPRYSHLWQSSPMPPEISKSFAQAGDHSGYDTGSTISFIWDDMQITLQESQTTVSERFLQTIRGNSLEPSFDQTNGSPASPPSASALGLTLFAEPGSNGNVAHVGEIASSNTLSFSPSGLNPHASVFTPTIVHLALEKKEGPRPPISDDDGQQDESTIALLTPSPHRNEIPLVSQPSAPANTMSSSPSGLLSPSAREARGTDDHREPAIYEQGKDDDGEQDEASGTGQAVSWSFASAASSHRDFSSDVLDWAEEPGADWLPSALPWN</sequence>
<evidence type="ECO:0000313" key="2">
    <source>
        <dbReference type="Proteomes" id="UP001241377"/>
    </source>
</evidence>
<proteinExistence type="predicted"/>
<gene>
    <name evidence="1" type="ORF">QFC19_002875</name>
</gene>
<organism evidence="1 2">
    <name type="scientific">Naganishia cerealis</name>
    <dbReference type="NCBI Taxonomy" id="610337"/>
    <lineage>
        <taxon>Eukaryota</taxon>
        <taxon>Fungi</taxon>
        <taxon>Dikarya</taxon>
        <taxon>Basidiomycota</taxon>
        <taxon>Agaricomycotina</taxon>
        <taxon>Tremellomycetes</taxon>
        <taxon>Filobasidiales</taxon>
        <taxon>Filobasidiaceae</taxon>
        <taxon>Naganishia</taxon>
    </lineage>
</organism>
<protein>
    <submittedName>
        <fullName evidence="1">Uncharacterized protein</fullName>
    </submittedName>
</protein>
<keyword evidence="2" id="KW-1185">Reference proteome</keyword>
<reference evidence="1" key="1">
    <citation type="submission" date="2023-04" db="EMBL/GenBank/DDBJ databases">
        <title>Draft Genome sequencing of Naganishia species isolated from polar environments using Oxford Nanopore Technology.</title>
        <authorList>
            <person name="Leo P."/>
            <person name="Venkateswaran K."/>
        </authorList>
    </citation>
    <scope>NUCLEOTIDE SEQUENCE</scope>
    <source>
        <strain evidence="1">MNA-CCFEE 5261</strain>
    </source>
</reference>
<accession>A0ACC2W7E3</accession>
<dbReference type="Proteomes" id="UP001241377">
    <property type="component" value="Unassembled WGS sequence"/>
</dbReference>